<feature type="non-terminal residue" evidence="1">
    <location>
        <position position="31"/>
    </location>
</feature>
<sequence length="31" mass="3513">MRRLLLQIIAGILGFWLAIKFVPGVEFRGPT</sequence>
<reference evidence="1" key="1">
    <citation type="journal article" date="2014" name="Front. Microbiol.">
        <title>High frequency of phylogenetically diverse reductive dehalogenase-homologous genes in deep subseafloor sedimentary metagenomes.</title>
        <authorList>
            <person name="Kawai M."/>
            <person name="Futagami T."/>
            <person name="Toyoda A."/>
            <person name="Takaki Y."/>
            <person name="Nishi S."/>
            <person name="Hori S."/>
            <person name="Arai W."/>
            <person name="Tsubouchi T."/>
            <person name="Morono Y."/>
            <person name="Uchiyama I."/>
            <person name="Ito T."/>
            <person name="Fujiyama A."/>
            <person name="Inagaki F."/>
            <person name="Takami H."/>
        </authorList>
    </citation>
    <scope>NUCLEOTIDE SEQUENCE</scope>
    <source>
        <strain evidence="1">Expedition CK06-06</strain>
    </source>
</reference>
<evidence type="ECO:0000313" key="1">
    <source>
        <dbReference type="EMBL" id="GAI57272.1"/>
    </source>
</evidence>
<dbReference type="AlphaFoldDB" id="X1PLX6"/>
<organism evidence="1">
    <name type="scientific">marine sediment metagenome</name>
    <dbReference type="NCBI Taxonomy" id="412755"/>
    <lineage>
        <taxon>unclassified sequences</taxon>
        <taxon>metagenomes</taxon>
        <taxon>ecological metagenomes</taxon>
    </lineage>
</organism>
<protein>
    <submittedName>
        <fullName evidence="1">Uncharacterized protein</fullName>
    </submittedName>
</protein>
<name>X1PLX6_9ZZZZ</name>
<accession>X1PLX6</accession>
<proteinExistence type="predicted"/>
<dbReference type="EMBL" id="BARV01035464">
    <property type="protein sequence ID" value="GAI57272.1"/>
    <property type="molecule type" value="Genomic_DNA"/>
</dbReference>
<gene>
    <name evidence="1" type="ORF">S06H3_55338</name>
</gene>
<comment type="caution">
    <text evidence="1">The sequence shown here is derived from an EMBL/GenBank/DDBJ whole genome shotgun (WGS) entry which is preliminary data.</text>
</comment>